<gene>
    <name evidence="2" type="ORF">S101258_00690</name>
</gene>
<dbReference type="AlphaFoldDB" id="A0A2S3U945"/>
<evidence type="ECO:0000313" key="2">
    <source>
        <dbReference type="EMBL" id="POD88577.1"/>
    </source>
</evidence>
<keyword evidence="2" id="KW-0326">Glycosidase</keyword>
<organism evidence="2 3">
    <name type="scientific">Lactiplantibacillus plantarum subsp. plantarum</name>
    <dbReference type="NCBI Taxonomy" id="337330"/>
    <lineage>
        <taxon>Bacteria</taxon>
        <taxon>Bacillati</taxon>
        <taxon>Bacillota</taxon>
        <taxon>Bacilli</taxon>
        <taxon>Lactobacillales</taxon>
        <taxon>Lactobacillaceae</taxon>
        <taxon>Lactiplantibacillus</taxon>
    </lineage>
</organism>
<proteinExistence type="predicted"/>
<feature type="region of interest" description="Disordered" evidence="1">
    <location>
        <begin position="1"/>
        <end position="24"/>
    </location>
</feature>
<evidence type="ECO:0000313" key="3">
    <source>
        <dbReference type="Proteomes" id="UP000236990"/>
    </source>
</evidence>
<dbReference type="EC" id="3.2.1.96" evidence="2"/>
<dbReference type="GO" id="GO:0033925">
    <property type="term" value="F:mannosyl-glycoprotein endo-beta-N-acetylglucosaminidase activity"/>
    <property type="evidence" value="ECO:0007669"/>
    <property type="project" value="UniProtKB-EC"/>
</dbReference>
<accession>A0A2S3U945</accession>
<comment type="caution">
    <text evidence="2">The sequence shown here is derived from an EMBL/GenBank/DDBJ whole genome shotgun (WGS) entry which is preliminary data.</text>
</comment>
<dbReference type="EMBL" id="NKCZ01000071">
    <property type="protein sequence ID" value="POD88577.1"/>
    <property type="molecule type" value="Genomic_DNA"/>
</dbReference>
<keyword evidence="2" id="KW-0378">Hydrolase</keyword>
<reference evidence="2 3" key="1">
    <citation type="submission" date="2017-06" db="EMBL/GenBank/DDBJ databases">
        <title>Genome sequence of Lactobacillus plantarum subsp. plantarum strain SRCM101258.</title>
        <authorList>
            <person name="Cho S.H."/>
        </authorList>
    </citation>
    <scope>NUCLEOTIDE SEQUENCE [LARGE SCALE GENOMIC DNA]</scope>
    <source>
        <strain evidence="2 3">SRCM101258</strain>
    </source>
</reference>
<evidence type="ECO:0000256" key="1">
    <source>
        <dbReference type="SAM" id="MobiDB-lite"/>
    </source>
</evidence>
<name>A0A2S3U945_LACPN</name>
<dbReference type="Proteomes" id="UP000236990">
    <property type="component" value="Unassembled WGS sequence"/>
</dbReference>
<protein>
    <submittedName>
        <fullName evidence="2">Mannosyl-glycoprotein endo-beta-N-acetylglucosaminidase</fullName>
        <ecNumber evidence="2">3.2.1.96</ecNumber>
    </submittedName>
</protein>
<sequence length="60" mass="6523">MCDRTTGQAHRQVAAPDRQQTQDPKMKVVALSIMNASTSGNAPRGINTFDANVFSKLAIY</sequence>